<comment type="caution">
    <text evidence="3">The sequence shown here is derived from an EMBL/GenBank/DDBJ whole genome shotgun (WGS) entry which is preliminary data.</text>
</comment>
<protein>
    <submittedName>
        <fullName evidence="3">Uncharacterized protein</fullName>
    </submittedName>
</protein>
<sequence>MRESAGRREAGDKHWRAGDGRWGAGDEHWQAANAHDGRTTGKSCGAGPGDAHLAFTTAECGDPLPTFVAVRGVFLRTVGVIQVKPLVRCLLPRSAHPPSDSSCSRSSCHRRRRLVALSKVRFCVFVEIIDLLWLWLAAVGSGVLLCVLWLRWKTDGAFVHQTMDKWPSSNRYSLKAALMINYDPVGPSLCLP</sequence>
<reference evidence="3 4" key="1">
    <citation type="submission" date="2019-01" db="EMBL/GenBank/DDBJ databases">
        <title>Sequencing of cultivated peanut Arachis hypogaea provides insights into genome evolution and oil improvement.</title>
        <authorList>
            <person name="Chen X."/>
        </authorList>
    </citation>
    <scope>NUCLEOTIDE SEQUENCE [LARGE SCALE GENOMIC DNA]</scope>
    <source>
        <strain evidence="4">cv. Fuhuasheng</strain>
        <tissue evidence="3">Leaves</tissue>
    </source>
</reference>
<feature type="transmembrane region" description="Helical" evidence="2">
    <location>
        <begin position="120"/>
        <end position="150"/>
    </location>
</feature>
<evidence type="ECO:0000256" key="2">
    <source>
        <dbReference type="SAM" id="Phobius"/>
    </source>
</evidence>
<keyword evidence="2" id="KW-0472">Membrane</keyword>
<organism evidence="3 4">
    <name type="scientific">Arachis hypogaea</name>
    <name type="common">Peanut</name>
    <dbReference type="NCBI Taxonomy" id="3818"/>
    <lineage>
        <taxon>Eukaryota</taxon>
        <taxon>Viridiplantae</taxon>
        <taxon>Streptophyta</taxon>
        <taxon>Embryophyta</taxon>
        <taxon>Tracheophyta</taxon>
        <taxon>Spermatophyta</taxon>
        <taxon>Magnoliopsida</taxon>
        <taxon>eudicotyledons</taxon>
        <taxon>Gunneridae</taxon>
        <taxon>Pentapetalae</taxon>
        <taxon>rosids</taxon>
        <taxon>fabids</taxon>
        <taxon>Fabales</taxon>
        <taxon>Fabaceae</taxon>
        <taxon>Papilionoideae</taxon>
        <taxon>50 kb inversion clade</taxon>
        <taxon>dalbergioids sensu lato</taxon>
        <taxon>Dalbergieae</taxon>
        <taxon>Pterocarpus clade</taxon>
        <taxon>Arachis</taxon>
    </lineage>
</organism>
<accession>A0A444YLG6</accession>
<dbReference type="EMBL" id="SDMP01000016">
    <property type="protein sequence ID" value="RYR02737.1"/>
    <property type="molecule type" value="Genomic_DNA"/>
</dbReference>
<keyword evidence="2" id="KW-1133">Transmembrane helix</keyword>
<proteinExistence type="predicted"/>
<feature type="region of interest" description="Disordered" evidence="1">
    <location>
        <begin position="1"/>
        <end position="22"/>
    </location>
</feature>
<dbReference type="Proteomes" id="UP000289738">
    <property type="component" value="Chromosome B06"/>
</dbReference>
<evidence type="ECO:0000313" key="3">
    <source>
        <dbReference type="EMBL" id="RYR02737.1"/>
    </source>
</evidence>
<keyword evidence="4" id="KW-1185">Reference proteome</keyword>
<name>A0A444YLG6_ARAHY</name>
<evidence type="ECO:0000256" key="1">
    <source>
        <dbReference type="SAM" id="MobiDB-lite"/>
    </source>
</evidence>
<evidence type="ECO:0000313" key="4">
    <source>
        <dbReference type="Proteomes" id="UP000289738"/>
    </source>
</evidence>
<dbReference type="AlphaFoldDB" id="A0A444YLG6"/>
<keyword evidence="2" id="KW-0812">Transmembrane</keyword>
<gene>
    <name evidence="3" type="ORF">Ahy_B06g081548</name>
</gene>